<keyword evidence="1" id="KW-0472">Membrane</keyword>
<evidence type="ECO:0008006" key="4">
    <source>
        <dbReference type="Google" id="ProtNLM"/>
    </source>
</evidence>
<evidence type="ECO:0000313" key="2">
    <source>
        <dbReference type="EMBL" id="GGG43556.1"/>
    </source>
</evidence>
<keyword evidence="3" id="KW-1185">Reference proteome</keyword>
<proteinExistence type="predicted"/>
<dbReference type="Pfam" id="PF04964">
    <property type="entry name" value="Flp_Fap"/>
    <property type="match status" value="1"/>
</dbReference>
<gene>
    <name evidence="2" type="ORF">GCM10010964_33710</name>
</gene>
<name>A0A8J2ZDG1_9PROT</name>
<protein>
    <recommendedName>
        <fullName evidence="4">Flp family type IVb pilin</fullName>
    </recommendedName>
</protein>
<keyword evidence="1" id="KW-0812">Transmembrane</keyword>
<feature type="transmembrane region" description="Helical" evidence="1">
    <location>
        <begin position="20"/>
        <end position="41"/>
    </location>
</feature>
<organism evidence="2 3">
    <name type="scientific">Caldovatus sediminis</name>
    <dbReference type="NCBI Taxonomy" id="2041189"/>
    <lineage>
        <taxon>Bacteria</taxon>
        <taxon>Pseudomonadati</taxon>
        <taxon>Pseudomonadota</taxon>
        <taxon>Alphaproteobacteria</taxon>
        <taxon>Acetobacterales</taxon>
        <taxon>Roseomonadaceae</taxon>
        <taxon>Caldovatus</taxon>
    </lineage>
</organism>
<dbReference type="InterPro" id="IPR007047">
    <property type="entry name" value="Flp_Fap"/>
</dbReference>
<evidence type="ECO:0000256" key="1">
    <source>
        <dbReference type="SAM" id="Phobius"/>
    </source>
</evidence>
<dbReference type="AlphaFoldDB" id="A0A8J2ZDG1"/>
<accession>A0A8J2ZDG1</accession>
<evidence type="ECO:0000313" key="3">
    <source>
        <dbReference type="Proteomes" id="UP000597507"/>
    </source>
</evidence>
<comment type="caution">
    <text evidence="2">The sequence shown here is derived from an EMBL/GenBank/DDBJ whole genome shotgun (WGS) entry which is preliminary data.</text>
</comment>
<sequence>MIELIRTAYVTLKDRKGVTAMEYAVIAAGIVVVVAIAADALGGSIGEFFNKFAEYLQGKPSGLPGSSS</sequence>
<reference evidence="2 3" key="1">
    <citation type="journal article" date="2014" name="Int. J. Syst. Evol. Microbiol.">
        <title>Complete genome sequence of Corynebacterium casei LMG S-19264T (=DSM 44701T), isolated from a smear-ripened cheese.</title>
        <authorList>
            <consortium name="US DOE Joint Genome Institute (JGI-PGF)"/>
            <person name="Walter F."/>
            <person name="Albersmeier A."/>
            <person name="Kalinowski J."/>
            <person name="Ruckert C."/>
        </authorList>
    </citation>
    <scope>NUCLEOTIDE SEQUENCE [LARGE SCALE GENOMIC DNA]</scope>
    <source>
        <strain evidence="2 3">CGMCC 1.16330</strain>
    </source>
</reference>
<dbReference type="RefSeq" id="WP_188902354.1">
    <property type="nucleotide sequence ID" value="NZ_BMKS01000012.1"/>
</dbReference>
<dbReference type="Proteomes" id="UP000597507">
    <property type="component" value="Unassembled WGS sequence"/>
</dbReference>
<dbReference type="EMBL" id="BMKS01000012">
    <property type="protein sequence ID" value="GGG43556.1"/>
    <property type="molecule type" value="Genomic_DNA"/>
</dbReference>
<keyword evidence="1" id="KW-1133">Transmembrane helix</keyword>